<evidence type="ECO:0000256" key="1">
    <source>
        <dbReference type="ARBA" id="ARBA00013860"/>
    </source>
</evidence>
<evidence type="ECO:0000256" key="5">
    <source>
        <dbReference type="ARBA" id="ARBA00023125"/>
    </source>
</evidence>
<dbReference type="EMBL" id="JARVII010000015">
    <property type="protein sequence ID" value="MDG9699710.1"/>
    <property type="molecule type" value="Genomic_DNA"/>
</dbReference>
<keyword evidence="5 7" id="KW-0238">DNA-binding</keyword>
<dbReference type="HAMAP" id="MF_01008">
    <property type="entry name" value="MraZ"/>
    <property type="match status" value="1"/>
</dbReference>
<dbReference type="InterPro" id="IPR003444">
    <property type="entry name" value="MraZ"/>
</dbReference>
<dbReference type="Pfam" id="PF02381">
    <property type="entry name" value="MraZ"/>
    <property type="match status" value="2"/>
</dbReference>
<dbReference type="SUPFAM" id="SSF89447">
    <property type="entry name" value="AbrB/MazE/MraZ-like"/>
    <property type="match status" value="1"/>
</dbReference>
<dbReference type="GO" id="GO:0000976">
    <property type="term" value="F:transcription cis-regulatory region binding"/>
    <property type="evidence" value="ECO:0007669"/>
    <property type="project" value="TreeGrafter"/>
</dbReference>
<dbReference type="RefSeq" id="WP_050714887.1">
    <property type="nucleotide sequence ID" value="NZ_JARVII010000015.1"/>
</dbReference>
<dbReference type="InterPro" id="IPR020603">
    <property type="entry name" value="MraZ_dom"/>
</dbReference>
<dbReference type="InterPro" id="IPR037914">
    <property type="entry name" value="SpoVT-AbrB_sf"/>
</dbReference>
<dbReference type="InterPro" id="IPR035642">
    <property type="entry name" value="MraZ_N"/>
</dbReference>
<dbReference type="Proteomes" id="UP001237156">
    <property type="component" value="Unassembled WGS sequence"/>
</dbReference>
<dbReference type="GO" id="GO:0003700">
    <property type="term" value="F:DNA-binding transcription factor activity"/>
    <property type="evidence" value="ECO:0007669"/>
    <property type="project" value="UniProtKB-UniRule"/>
</dbReference>
<dbReference type="InterPro" id="IPR035644">
    <property type="entry name" value="MraZ_C"/>
</dbReference>
<dbReference type="InterPro" id="IPR038619">
    <property type="entry name" value="MraZ_sf"/>
</dbReference>
<name>A0AAW6RJP8_9BURK</name>
<dbReference type="InterPro" id="IPR007159">
    <property type="entry name" value="SpoVT-AbrB_dom"/>
</dbReference>
<dbReference type="GO" id="GO:0009295">
    <property type="term" value="C:nucleoid"/>
    <property type="evidence" value="ECO:0007669"/>
    <property type="project" value="UniProtKB-SubCell"/>
</dbReference>
<dbReference type="AlphaFoldDB" id="A0AAW6RJP8"/>
<comment type="subunit">
    <text evidence="7">Forms oligomers.</text>
</comment>
<evidence type="ECO:0000256" key="2">
    <source>
        <dbReference type="ARBA" id="ARBA00022490"/>
    </source>
</evidence>
<dbReference type="PROSITE" id="PS51740">
    <property type="entry name" value="SPOVT_ABRB"/>
    <property type="match status" value="1"/>
</dbReference>
<feature type="domain" description="SpoVT-AbrB" evidence="8">
    <location>
        <begin position="77"/>
        <end position="120"/>
    </location>
</feature>
<comment type="caution">
    <text evidence="9">The sequence shown here is derived from an EMBL/GenBank/DDBJ whole genome shotgun (WGS) entry which is preliminary data.</text>
</comment>
<evidence type="ECO:0000313" key="10">
    <source>
        <dbReference type="Proteomes" id="UP001237156"/>
    </source>
</evidence>
<dbReference type="Gene3D" id="3.40.1550.20">
    <property type="entry name" value="Transcriptional regulator MraZ domain"/>
    <property type="match status" value="1"/>
</dbReference>
<evidence type="ECO:0000313" key="9">
    <source>
        <dbReference type="EMBL" id="MDG9699710.1"/>
    </source>
</evidence>
<dbReference type="NCBIfam" id="TIGR00242">
    <property type="entry name" value="division/cell wall cluster transcriptional repressor MraZ"/>
    <property type="match status" value="1"/>
</dbReference>
<dbReference type="GO" id="GO:0005737">
    <property type="term" value="C:cytoplasm"/>
    <property type="evidence" value="ECO:0007669"/>
    <property type="project" value="UniProtKB-UniRule"/>
</dbReference>
<evidence type="ECO:0000256" key="4">
    <source>
        <dbReference type="ARBA" id="ARBA00023015"/>
    </source>
</evidence>
<protein>
    <recommendedName>
        <fullName evidence="1 7">Transcriptional regulator MraZ</fullName>
    </recommendedName>
</protein>
<evidence type="ECO:0000256" key="3">
    <source>
        <dbReference type="ARBA" id="ARBA00022737"/>
    </source>
</evidence>
<dbReference type="CDD" id="cd16321">
    <property type="entry name" value="MraZ_C"/>
    <property type="match status" value="1"/>
</dbReference>
<keyword evidence="10" id="KW-1185">Reference proteome</keyword>
<organism evidence="9 10">
    <name type="scientific">Ottowia cancrivicina</name>
    <dbReference type="NCBI Taxonomy" id="3040346"/>
    <lineage>
        <taxon>Bacteria</taxon>
        <taxon>Pseudomonadati</taxon>
        <taxon>Pseudomonadota</taxon>
        <taxon>Betaproteobacteria</taxon>
        <taxon>Burkholderiales</taxon>
        <taxon>Comamonadaceae</taxon>
        <taxon>Ottowia</taxon>
    </lineage>
</organism>
<comment type="similarity">
    <text evidence="7">Belongs to the MraZ family.</text>
</comment>
<dbReference type="PANTHER" id="PTHR34701">
    <property type="entry name" value="TRANSCRIPTIONAL REGULATOR MRAZ"/>
    <property type="match status" value="1"/>
</dbReference>
<keyword evidence="4 7" id="KW-0805">Transcription regulation</keyword>
<dbReference type="GO" id="GO:2000143">
    <property type="term" value="P:negative regulation of DNA-templated transcription initiation"/>
    <property type="evidence" value="ECO:0007669"/>
    <property type="project" value="TreeGrafter"/>
</dbReference>
<keyword evidence="3" id="KW-0677">Repeat</keyword>
<evidence type="ECO:0000256" key="6">
    <source>
        <dbReference type="ARBA" id="ARBA00023163"/>
    </source>
</evidence>
<dbReference type="CDD" id="cd16320">
    <property type="entry name" value="MraZ_N"/>
    <property type="match status" value="1"/>
</dbReference>
<evidence type="ECO:0000256" key="7">
    <source>
        <dbReference type="HAMAP-Rule" id="MF_01008"/>
    </source>
</evidence>
<reference evidence="9 10" key="1">
    <citation type="submission" date="2023-04" db="EMBL/GenBank/DDBJ databases">
        <title>Ottowia paracancer sp. nov., isolated from human stomach.</title>
        <authorList>
            <person name="Song Y."/>
        </authorList>
    </citation>
    <scope>NUCLEOTIDE SEQUENCE [LARGE SCALE GENOMIC DNA]</scope>
    <source>
        <strain evidence="9 10">10c7w1</strain>
    </source>
</reference>
<comment type="subcellular location">
    <subcellularLocation>
        <location evidence="7">Cytoplasm</location>
        <location evidence="7">Nucleoid</location>
    </subcellularLocation>
</comment>
<sequence>MFQGPSSIVLDAKGRLSMPTRHRDALRECCGSQLTLTRHPEGCLLLFPRPEWEKFRERVAALPMSAQWWKRIYLGHAVDVEMDGAGRVLIAPELREAAGISREAILLGMLSHLELWDRATYRAKEAQSMQAPMPDALADICL</sequence>
<gene>
    <name evidence="7 9" type="primary">mraZ</name>
    <name evidence="9" type="ORF">QB898_08295</name>
</gene>
<proteinExistence type="inferred from homology"/>
<dbReference type="PANTHER" id="PTHR34701:SF1">
    <property type="entry name" value="TRANSCRIPTIONAL REGULATOR MRAZ"/>
    <property type="match status" value="1"/>
</dbReference>
<accession>A0AAW6RJP8</accession>
<evidence type="ECO:0000259" key="8">
    <source>
        <dbReference type="PROSITE" id="PS51740"/>
    </source>
</evidence>
<keyword evidence="6 7" id="KW-0804">Transcription</keyword>
<keyword evidence="2 7" id="KW-0963">Cytoplasm</keyword>